<protein>
    <submittedName>
        <fullName evidence="2">Methylase/methyltransferase</fullName>
    </submittedName>
</protein>
<dbReference type="GO" id="GO:0008757">
    <property type="term" value="F:S-adenosylmethionine-dependent methyltransferase activity"/>
    <property type="evidence" value="ECO:0007669"/>
    <property type="project" value="InterPro"/>
</dbReference>
<dbReference type="Gene3D" id="3.40.50.150">
    <property type="entry name" value="Vaccinia Virus protein VP39"/>
    <property type="match status" value="1"/>
</dbReference>
<feature type="domain" description="Methyltransferase type 11" evidence="1">
    <location>
        <begin position="45"/>
        <end position="104"/>
    </location>
</feature>
<dbReference type="Pfam" id="PF08241">
    <property type="entry name" value="Methyltransf_11"/>
    <property type="match status" value="1"/>
</dbReference>
<accession>A0A0G1CDC3</accession>
<comment type="caution">
    <text evidence="2">The sequence shown here is derived from an EMBL/GenBank/DDBJ whole genome shotgun (WGS) entry which is preliminary data.</text>
</comment>
<gene>
    <name evidence="2" type="ORF">UV20_C0007G0023</name>
</gene>
<keyword evidence="2" id="KW-0489">Methyltransferase</keyword>
<dbReference type="InterPro" id="IPR029063">
    <property type="entry name" value="SAM-dependent_MTases_sf"/>
</dbReference>
<evidence type="ECO:0000313" key="2">
    <source>
        <dbReference type="EMBL" id="KKS56686.1"/>
    </source>
</evidence>
<name>A0A0G1CDC3_9BACT</name>
<organism evidence="2 3">
    <name type="scientific">Candidatus Magasanikbacteria bacterium GW2011_GWA2_42_32</name>
    <dbReference type="NCBI Taxonomy" id="1619039"/>
    <lineage>
        <taxon>Bacteria</taxon>
        <taxon>Candidatus Magasanikiibacteriota</taxon>
    </lineage>
</organism>
<dbReference type="GO" id="GO:0032259">
    <property type="term" value="P:methylation"/>
    <property type="evidence" value="ECO:0007669"/>
    <property type="project" value="UniProtKB-KW"/>
</dbReference>
<reference evidence="2 3" key="1">
    <citation type="journal article" date="2015" name="Nature">
        <title>rRNA introns, odd ribosomes, and small enigmatic genomes across a large radiation of phyla.</title>
        <authorList>
            <person name="Brown C.T."/>
            <person name="Hug L.A."/>
            <person name="Thomas B.C."/>
            <person name="Sharon I."/>
            <person name="Castelle C.J."/>
            <person name="Singh A."/>
            <person name="Wilkins M.J."/>
            <person name="Williams K.H."/>
            <person name="Banfield J.F."/>
        </authorList>
    </citation>
    <scope>NUCLEOTIDE SEQUENCE [LARGE SCALE GENOMIC DNA]</scope>
</reference>
<dbReference type="AlphaFoldDB" id="A0A0G1CDC3"/>
<dbReference type="Proteomes" id="UP000034837">
    <property type="component" value="Unassembled WGS sequence"/>
</dbReference>
<evidence type="ECO:0000313" key="3">
    <source>
        <dbReference type="Proteomes" id="UP000034837"/>
    </source>
</evidence>
<dbReference type="SUPFAM" id="SSF53335">
    <property type="entry name" value="S-adenosyl-L-methionine-dependent methyltransferases"/>
    <property type="match status" value="1"/>
</dbReference>
<sequence>MKKLIQTRDVVKRFVPLYAKGHSLDVGAGTAKYKEIIEKSVSSYKTSDVYDGPGVDYVEDIKNLSFGDNIFDTVFCFQVLEHVDNAEKATSEIYRVLKRGGVCIATAPFLIPGHCDPGDFRRFPREGFRHLFEKNNFKILEYGSYGEFFTVIGEFVKFLFLNPYKKKKHSRIKSKIFFRIVKLFYFFDKIGLLKNHDFYANVYIVAQKNN</sequence>
<evidence type="ECO:0000259" key="1">
    <source>
        <dbReference type="Pfam" id="PF08241"/>
    </source>
</evidence>
<dbReference type="EMBL" id="LCDO01000007">
    <property type="protein sequence ID" value="KKS56686.1"/>
    <property type="molecule type" value="Genomic_DNA"/>
</dbReference>
<proteinExistence type="predicted"/>
<dbReference type="InterPro" id="IPR013216">
    <property type="entry name" value="Methyltransf_11"/>
</dbReference>
<keyword evidence="2" id="KW-0808">Transferase</keyword>